<dbReference type="Proteomes" id="UP001348641">
    <property type="component" value="Unassembled WGS sequence"/>
</dbReference>
<evidence type="ECO:0000256" key="2">
    <source>
        <dbReference type="ARBA" id="ARBA00001966"/>
    </source>
</evidence>
<evidence type="ECO:0000256" key="8">
    <source>
        <dbReference type="ARBA" id="ARBA00022553"/>
    </source>
</evidence>
<name>A0ABU7KJY2_9ACTN</name>
<dbReference type="SMART" id="SM00387">
    <property type="entry name" value="HATPase_c"/>
    <property type="match status" value="1"/>
</dbReference>
<evidence type="ECO:0000259" key="20">
    <source>
        <dbReference type="PROSITE" id="PS50109"/>
    </source>
</evidence>
<keyword evidence="16" id="KW-0411">Iron-sulfur</keyword>
<dbReference type="EC" id="2.7.13.3" evidence="4"/>
<keyword evidence="19" id="KW-0812">Transmembrane</keyword>
<keyword evidence="14" id="KW-0408">Iron</keyword>
<comment type="cofactor">
    <cofactor evidence="2">
        <name>[4Fe-4S] cluster</name>
        <dbReference type="ChEBI" id="CHEBI:49883"/>
    </cofactor>
</comment>
<dbReference type="InterPro" id="IPR005467">
    <property type="entry name" value="His_kinase_dom"/>
</dbReference>
<dbReference type="PRINTS" id="PR00344">
    <property type="entry name" value="BCTRLSENSOR"/>
</dbReference>
<dbReference type="Pfam" id="PF07730">
    <property type="entry name" value="HisKA_3"/>
    <property type="match status" value="1"/>
</dbReference>
<keyword evidence="6" id="KW-0004">4Fe-4S</keyword>
<comment type="function">
    <text evidence="17">Member of the two-component regulatory system NreB/NreC involved in the control of dissimilatory nitrate/nitrite reduction in response to oxygen. NreB functions as a direct oxygen sensor histidine kinase which is autophosphorylated, in the absence of oxygen, probably at the conserved histidine residue, and transfers its phosphate group probably to a conserved aspartate residue of NreC. NreB/NreC activates the expression of the nitrate (narGHJI) and nitrite (nir) reductase operons, as well as the putative nitrate transporter gene narT.</text>
</comment>
<evidence type="ECO:0000256" key="12">
    <source>
        <dbReference type="ARBA" id="ARBA00022777"/>
    </source>
</evidence>
<evidence type="ECO:0000256" key="3">
    <source>
        <dbReference type="ARBA" id="ARBA00004496"/>
    </source>
</evidence>
<dbReference type="SUPFAM" id="SSF55874">
    <property type="entry name" value="ATPase domain of HSP90 chaperone/DNA topoisomerase II/histidine kinase"/>
    <property type="match status" value="1"/>
</dbReference>
<reference evidence="21 22" key="1">
    <citation type="submission" date="2023-07" db="EMBL/GenBank/DDBJ databases">
        <authorList>
            <person name="Girao M."/>
            <person name="Carvalho M.F."/>
        </authorList>
    </citation>
    <scope>NUCLEOTIDE SEQUENCE [LARGE SCALE GENOMIC DNA]</scope>
    <source>
        <strain evidence="21 22">66/93</strain>
    </source>
</reference>
<evidence type="ECO:0000256" key="15">
    <source>
        <dbReference type="ARBA" id="ARBA00023012"/>
    </source>
</evidence>
<feature type="domain" description="Histidine kinase" evidence="20">
    <location>
        <begin position="292"/>
        <end position="376"/>
    </location>
</feature>
<evidence type="ECO:0000256" key="18">
    <source>
        <dbReference type="ARBA" id="ARBA00030800"/>
    </source>
</evidence>
<keyword evidence="9" id="KW-0808">Transferase</keyword>
<evidence type="ECO:0000256" key="6">
    <source>
        <dbReference type="ARBA" id="ARBA00022485"/>
    </source>
</evidence>
<dbReference type="PANTHER" id="PTHR24421:SF10">
    <property type="entry name" value="NITRATE_NITRITE SENSOR PROTEIN NARQ"/>
    <property type="match status" value="1"/>
</dbReference>
<evidence type="ECO:0000256" key="7">
    <source>
        <dbReference type="ARBA" id="ARBA00022490"/>
    </source>
</evidence>
<evidence type="ECO:0000256" key="17">
    <source>
        <dbReference type="ARBA" id="ARBA00024827"/>
    </source>
</evidence>
<accession>A0ABU7KJY2</accession>
<dbReference type="Gene3D" id="1.20.5.1930">
    <property type="match status" value="1"/>
</dbReference>
<keyword evidence="12 21" id="KW-0418">Kinase</keyword>
<comment type="catalytic activity">
    <reaction evidence="1">
        <text>ATP + protein L-histidine = ADP + protein N-phospho-L-histidine.</text>
        <dbReference type="EC" id="2.7.13.3"/>
    </reaction>
</comment>
<sequence>MLRDAREASGRRSAASRLVDAAVSAAVVLAFWIPPILGLAPGGDRLLGSCLALLVGGAVLLRWRFPGAAVSVALVSTAVGWLVSATTDPMVGAAWCLYPLALRRGSRERDAGSVVLGGLVLVSLVLGVSSSAQDAMQRVVFGLGAIGVAWLLGRAEAERLGAVRRAERRQAEFEHVRREAAMAREVHDVVGHALSTISAEAAVARAVSSSDRGELLEALEDIEDRSRSALVQVQDLVRALRRRDRAPFGDGGGNHAAALRELVAAATVSGLEVDARIDLPEHGGEATFVATRVVQEALSNIVRHAAAERCELVLAPVGGELVVRVDDDGVGIRADGSAGSGIAGMRERVESVGGRLTVTSRPGGGTRVLAELPLEARR</sequence>
<evidence type="ECO:0000256" key="1">
    <source>
        <dbReference type="ARBA" id="ARBA00000085"/>
    </source>
</evidence>
<organism evidence="21 22">
    <name type="scientific">Nocardiopsis tropica</name>
    <dbReference type="NCBI Taxonomy" id="109330"/>
    <lineage>
        <taxon>Bacteria</taxon>
        <taxon>Bacillati</taxon>
        <taxon>Actinomycetota</taxon>
        <taxon>Actinomycetes</taxon>
        <taxon>Streptosporangiales</taxon>
        <taxon>Nocardiopsidaceae</taxon>
        <taxon>Nocardiopsis</taxon>
    </lineage>
</organism>
<gene>
    <name evidence="21" type="ORF">Q8A49_03665</name>
</gene>
<keyword evidence="19" id="KW-1133">Transmembrane helix</keyword>
<dbReference type="EMBL" id="JAUUCC010000005">
    <property type="protein sequence ID" value="MEE2049588.1"/>
    <property type="molecule type" value="Genomic_DNA"/>
</dbReference>
<keyword evidence="19" id="KW-0472">Membrane</keyword>
<dbReference type="GO" id="GO:0016301">
    <property type="term" value="F:kinase activity"/>
    <property type="evidence" value="ECO:0007669"/>
    <property type="project" value="UniProtKB-KW"/>
</dbReference>
<dbReference type="PROSITE" id="PS50109">
    <property type="entry name" value="HIS_KIN"/>
    <property type="match status" value="1"/>
</dbReference>
<keyword evidence="13" id="KW-0067">ATP-binding</keyword>
<dbReference type="InterPro" id="IPR036890">
    <property type="entry name" value="HATPase_C_sf"/>
</dbReference>
<dbReference type="Gene3D" id="3.30.565.10">
    <property type="entry name" value="Histidine kinase-like ATPase, C-terminal domain"/>
    <property type="match status" value="1"/>
</dbReference>
<dbReference type="PANTHER" id="PTHR24421">
    <property type="entry name" value="NITRATE/NITRITE SENSOR PROTEIN NARX-RELATED"/>
    <property type="match status" value="1"/>
</dbReference>
<evidence type="ECO:0000256" key="5">
    <source>
        <dbReference type="ARBA" id="ARBA00017322"/>
    </source>
</evidence>
<dbReference type="InterPro" id="IPR011712">
    <property type="entry name" value="Sig_transdc_His_kin_sub3_dim/P"/>
</dbReference>
<keyword evidence="11" id="KW-0547">Nucleotide-binding</keyword>
<dbReference type="Pfam" id="PF02518">
    <property type="entry name" value="HATPase_c"/>
    <property type="match status" value="1"/>
</dbReference>
<evidence type="ECO:0000256" key="16">
    <source>
        <dbReference type="ARBA" id="ARBA00023014"/>
    </source>
</evidence>
<keyword evidence="8" id="KW-0597">Phosphoprotein</keyword>
<proteinExistence type="predicted"/>
<comment type="subcellular location">
    <subcellularLocation>
        <location evidence="3">Cytoplasm</location>
    </subcellularLocation>
</comment>
<dbReference type="InterPro" id="IPR003594">
    <property type="entry name" value="HATPase_dom"/>
</dbReference>
<evidence type="ECO:0000256" key="13">
    <source>
        <dbReference type="ARBA" id="ARBA00022840"/>
    </source>
</evidence>
<evidence type="ECO:0000256" key="11">
    <source>
        <dbReference type="ARBA" id="ARBA00022741"/>
    </source>
</evidence>
<evidence type="ECO:0000256" key="10">
    <source>
        <dbReference type="ARBA" id="ARBA00022723"/>
    </source>
</evidence>
<evidence type="ECO:0000256" key="4">
    <source>
        <dbReference type="ARBA" id="ARBA00012438"/>
    </source>
</evidence>
<keyword evidence="15" id="KW-0902">Two-component regulatory system</keyword>
<evidence type="ECO:0000256" key="19">
    <source>
        <dbReference type="SAM" id="Phobius"/>
    </source>
</evidence>
<dbReference type="InterPro" id="IPR004358">
    <property type="entry name" value="Sig_transdc_His_kin-like_C"/>
</dbReference>
<evidence type="ECO:0000256" key="14">
    <source>
        <dbReference type="ARBA" id="ARBA00023004"/>
    </source>
</evidence>
<keyword evidence="7" id="KW-0963">Cytoplasm</keyword>
<keyword evidence="10" id="KW-0479">Metal-binding</keyword>
<feature type="transmembrane region" description="Helical" evidence="19">
    <location>
        <begin position="21"/>
        <end position="40"/>
    </location>
</feature>
<evidence type="ECO:0000256" key="9">
    <source>
        <dbReference type="ARBA" id="ARBA00022679"/>
    </source>
</evidence>
<dbReference type="CDD" id="cd16917">
    <property type="entry name" value="HATPase_UhpB-NarQ-NarX-like"/>
    <property type="match status" value="1"/>
</dbReference>
<feature type="transmembrane region" description="Helical" evidence="19">
    <location>
        <begin position="111"/>
        <end position="129"/>
    </location>
</feature>
<dbReference type="RefSeq" id="WP_330156846.1">
    <property type="nucleotide sequence ID" value="NZ_BAAAJA010000014.1"/>
</dbReference>
<evidence type="ECO:0000313" key="22">
    <source>
        <dbReference type="Proteomes" id="UP001348641"/>
    </source>
</evidence>
<evidence type="ECO:0000313" key="21">
    <source>
        <dbReference type="EMBL" id="MEE2049588.1"/>
    </source>
</evidence>
<protein>
    <recommendedName>
        <fullName evidence="5">Oxygen sensor histidine kinase NreB</fullName>
        <ecNumber evidence="4">2.7.13.3</ecNumber>
    </recommendedName>
    <alternativeName>
        <fullName evidence="18">Nitrogen regulation protein B</fullName>
    </alternativeName>
</protein>
<comment type="caution">
    <text evidence="21">The sequence shown here is derived from an EMBL/GenBank/DDBJ whole genome shotgun (WGS) entry which is preliminary data.</text>
</comment>
<dbReference type="InterPro" id="IPR050482">
    <property type="entry name" value="Sensor_HK_TwoCompSys"/>
</dbReference>